<protein>
    <recommendedName>
        <fullName evidence="2">FAR1 domain-containing protein</fullName>
    </recommendedName>
</protein>
<evidence type="ECO:0000259" key="2">
    <source>
        <dbReference type="Pfam" id="PF03101"/>
    </source>
</evidence>
<comment type="caution">
    <text evidence="3">The sequence shown here is derived from an EMBL/GenBank/DDBJ whole genome shotgun (WGS) entry which is preliminary data.</text>
</comment>
<keyword evidence="4" id="KW-1185">Reference proteome</keyword>
<dbReference type="EMBL" id="JAMYWD010000010">
    <property type="protein sequence ID" value="KAJ4957454.1"/>
    <property type="molecule type" value="Genomic_DNA"/>
</dbReference>
<accession>A0A9Q0JYN8</accession>
<sequence>MESTLTERFGFIESEKGSNVGTFDEHETKEDGLLEFCDSQVDENNEMILVEQSMEELTPNVESLEPYTGMSFNSVDDARDFYGAYAKLIGFTVRTNRIRHSQKNRAIIARDYVCSREGFRAAKHTQRNDRILPPRPITREGCKAMIRVAVRDGGKWVVTKFVPEHNHNLMTQSKVPGQRPGMSEDEKDKKIQDLSNELEDERQRTTAIQEQLLMILQYLEEHAEYISVRVEDTVNSMRQIESAGLDNSNQR</sequence>
<dbReference type="OrthoDB" id="815229at2759"/>
<proteinExistence type="predicted"/>
<organism evidence="3 4">
    <name type="scientific">Protea cynaroides</name>
    <dbReference type="NCBI Taxonomy" id="273540"/>
    <lineage>
        <taxon>Eukaryota</taxon>
        <taxon>Viridiplantae</taxon>
        <taxon>Streptophyta</taxon>
        <taxon>Embryophyta</taxon>
        <taxon>Tracheophyta</taxon>
        <taxon>Spermatophyta</taxon>
        <taxon>Magnoliopsida</taxon>
        <taxon>Proteales</taxon>
        <taxon>Proteaceae</taxon>
        <taxon>Protea</taxon>
    </lineage>
</organism>
<dbReference type="AlphaFoldDB" id="A0A9Q0JYN8"/>
<dbReference type="PANTHER" id="PTHR46328:SF6">
    <property type="entry name" value="PROTEIN FAR1-RELATED SEQUENCE 5-LIKE"/>
    <property type="match status" value="1"/>
</dbReference>
<gene>
    <name evidence="3" type="ORF">NE237_024565</name>
</gene>
<dbReference type="Pfam" id="PF03101">
    <property type="entry name" value="FAR1"/>
    <property type="match status" value="1"/>
</dbReference>
<evidence type="ECO:0000313" key="3">
    <source>
        <dbReference type="EMBL" id="KAJ4957454.1"/>
    </source>
</evidence>
<dbReference type="InterPro" id="IPR004330">
    <property type="entry name" value="FAR1_DNA_bnd_dom"/>
</dbReference>
<name>A0A9Q0JYN8_9MAGN</name>
<keyword evidence="1" id="KW-0175">Coiled coil</keyword>
<feature type="domain" description="FAR1" evidence="2">
    <location>
        <begin position="80"/>
        <end position="170"/>
    </location>
</feature>
<dbReference type="Proteomes" id="UP001141806">
    <property type="component" value="Unassembled WGS sequence"/>
</dbReference>
<reference evidence="3" key="1">
    <citation type="journal article" date="2023" name="Plant J.">
        <title>The genome of the king protea, Protea cynaroides.</title>
        <authorList>
            <person name="Chang J."/>
            <person name="Duong T.A."/>
            <person name="Schoeman C."/>
            <person name="Ma X."/>
            <person name="Roodt D."/>
            <person name="Barker N."/>
            <person name="Li Z."/>
            <person name="Van de Peer Y."/>
            <person name="Mizrachi E."/>
        </authorList>
    </citation>
    <scope>NUCLEOTIDE SEQUENCE</scope>
    <source>
        <tissue evidence="3">Young leaves</tissue>
    </source>
</reference>
<feature type="coiled-coil region" evidence="1">
    <location>
        <begin position="184"/>
        <end position="211"/>
    </location>
</feature>
<evidence type="ECO:0000256" key="1">
    <source>
        <dbReference type="SAM" id="Coils"/>
    </source>
</evidence>
<dbReference type="PANTHER" id="PTHR46328">
    <property type="entry name" value="FAR-RED IMPAIRED RESPONSIVE (FAR1) FAMILY PROTEIN-RELATED"/>
    <property type="match status" value="1"/>
</dbReference>
<evidence type="ECO:0000313" key="4">
    <source>
        <dbReference type="Proteomes" id="UP001141806"/>
    </source>
</evidence>